<reference evidence="3 4" key="1">
    <citation type="submission" date="2016-11" db="EMBL/GenBank/DDBJ databases">
        <title>Whole Genome Sequencing of Mucilaginibacter polytrichastri RG4-7(T) isolated from the moss sample.</title>
        <authorList>
            <person name="Li Y."/>
        </authorList>
    </citation>
    <scope>NUCLEOTIDE SEQUENCE [LARGE SCALE GENOMIC DNA]</scope>
    <source>
        <strain evidence="3 4">RG4-7</strain>
    </source>
</reference>
<dbReference type="GO" id="GO:0016787">
    <property type="term" value="F:hydrolase activity"/>
    <property type="evidence" value="ECO:0007669"/>
    <property type="project" value="UniProtKB-KW"/>
</dbReference>
<dbReference type="AlphaFoldDB" id="A0A1Q5ZXP9"/>
<keyword evidence="1" id="KW-0378">Hydrolase</keyword>
<dbReference type="InterPro" id="IPR050300">
    <property type="entry name" value="GDXG_lipolytic_enzyme"/>
</dbReference>
<dbReference type="InterPro" id="IPR029058">
    <property type="entry name" value="AB_hydrolase_fold"/>
</dbReference>
<dbReference type="Proteomes" id="UP000186720">
    <property type="component" value="Unassembled WGS sequence"/>
</dbReference>
<sequence length="324" mass="35938">MGILLTFDISFRTKRYSNLKNNPMALSEEVLQTIAYAEAHGYDKLNLLPPQQTRDLMKHAPANPNPTTVRQVINTIIEKDQIPVRIYIPNGDGPFPVITYFHGGGFVLLSLDTHDEICRQLCANTGAVVMSVDYKLAPEHPYPQGPESAVAATLWMIENAKNYNGIGERMAVAGDSAGGYMAIWVAQKLATAGVILKAQFATYPVTDHYSSHHASWKENKEGYVLTAEMMKWFWDNYLTDPAKFDEASPLRTADLSGLPPALIMTANYDPLRDEGKAYADKLQKAGVPVTYQNYENIHGFFGTGLIGQQAMQEASNFLKDKLNS</sequence>
<feature type="domain" description="Alpha/beta hydrolase fold-3" evidence="2">
    <location>
        <begin position="99"/>
        <end position="301"/>
    </location>
</feature>
<dbReference type="PANTHER" id="PTHR48081">
    <property type="entry name" value="AB HYDROLASE SUPERFAMILY PROTEIN C4A8.06C"/>
    <property type="match status" value="1"/>
</dbReference>
<dbReference type="STRING" id="1302689.RG47T_1985"/>
<protein>
    <recommendedName>
        <fullName evidence="2">Alpha/beta hydrolase fold-3 domain-containing protein</fullName>
    </recommendedName>
</protein>
<evidence type="ECO:0000259" key="2">
    <source>
        <dbReference type="Pfam" id="PF07859"/>
    </source>
</evidence>
<proteinExistence type="predicted"/>
<dbReference type="Gene3D" id="3.40.50.1820">
    <property type="entry name" value="alpha/beta hydrolase"/>
    <property type="match status" value="1"/>
</dbReference>
<dbReference type="SUPFAM" id="SSF53474">
    <property type="entry name" value="alpha/beta-Hydrolases"/>
    <property type="match status" value="1"/>
</dbReference>
<dbReference type="PANTHER" id="PTHR48081:SF8">
    <property type="entry name" value="ALPHA_BETA HYDROLASE FOLD-3 DOMAIN-CONTAINING PROTEIN-RELATED"/>
    <property type="match status" value="1"/>
</dbReference>
<evidence type="ECO:0000313" key="3">
    <source>
        <dbReference type="EMBL" id="OKS86529.1"/>
    </source>
</evidence>
<dbReference type="EMBL" id="MPPL01000001">
    <property type="protein sequence ID" value="OKS86529.1"/>
    <property type="molecule type" value="Genomic_DNA"/>
</dbReference>
<dbReference type="InterPro" id="IPR013094">
    <property type="entry name" value="AB_hydrolase_3"/>
</dbReference>
<evidence type="ECO:0000313" key="4">
    <source>
        <dbReference type="Proteomes" id="UP000186720"/>
    </source>
</evidence>
<comment type="caution">
    <text evidence="3">The sequence shown here is derived from an EMBL/GenBank/DDBJ whole genome shotgun (WGS) entry which is preliminary data.</text>
</comment>
<gene>
    <name evidence="3" type="ORF">RG47T_1985</name>
</gene>
<organism evidence="3 4">
    <name type="scientific">Mucilaginibacter polytrichastri</name>
    <dbReference type="NCBI Taxonomy" id="1302689"/>
    <lineage>
        <taxon>Bacteria</taxon>
        <taxon>Pseudomonadati</taxon>
        <taxon>Bacteroidota</taxon>
        <taxon>Sphingobacteriia</taxon>
        <taxon>Sphingobacteriales</taxon>
        <taxon>Sphingobacteriaceae</taxon>
        <taxon>Mucilaginibacter</taxon>
    </lineage>
</organism>
<accession>A0A1Q5ZXP9</accession>
<name>A0A1Q5ZXP9_9SPHI</name>
<dbReference type="Pfam" id="PF07859">
    <property type="entry name" value="Abhydrolase_3"/>
    <property type="match status" value="1"/>
</dbReference>
<keyword evidence="4" id="KW-1185">Reference proteome</keyword>
<evidence type="ECO:0000256" key="1">
    <source>
        <dbReference type="ARBA" id="ARBA00022801"/>
    </source>
</evidence>